<dbReference type="PANTHER" id="PTHR31234">
    <property type="entry name" value="LATE EMBRYOGENESIS ABUNDANT (LEA) HYDROXYPROLINE-RICH GLYCOPROTEIN FAMILY"/>
    <property type="match status" value="1"/>
</dbReference>
<accession>A0AAD8ISM9</accession>
<keyword evidence="3" id="KW-0812">Transmembrane</keyword>
<dbReference type="AlphaFoldDB" id="A0AAD8ISM9"/>
<dbReference type="InterPro" id="IPR044839">
    <property type="entry name" value="NDR1-like"/>
</dbReference>
<dbReference type="PANTHER" id="PTHR31234:SF65">
    <property type="entry name" value="LATE EMBRYOGENESIS ABUNDANT PROTEIN, LEA_2 SUBGROUP"/>
    <property type="match status" value="1"/>
</dbReference>
<keyword evidence="3" id="KW-1133">Transmembrane helix</keyword>
<keyword evidence="2 3" id="KW-0472">Membrane</keyword>
<evidence type="ECO:0000313" key="5">
    <source>
        <dbReference type="Proteomes" id="UP001237642"/>
    </source>
</evidence>
<reference evidence="4" key="1">
    <citation type="submission" date="2023-02" db="EMBL/GenBank/DDBJ databases">
        <title>Genome of toxic invasive species Heracleum sosnowskyi carries increased number of genes despite the absence of recent whole-genome duplications.</title>
        <authorList>
            <person name="Schelkunov M."/>
            <person name="Shtratnikova V."/>
            <person name="Makarenko M."/>
            <person name="Klepikova A."/>
            <person name="Omelchenko D."/>
            <person name="Novikova G."/>
            <person name="Obukhova E."/>
            <person name="Bogdanov V."/>
            <person name="Penin A."/>
            <person name="Logacheva M."/>
        </authorList>
    </citation>
    <scope>NUCLEOTIDE SEQUENCE</scope>
    <source>
        <strain evidence="4">Hsosn_3</strain>
        <tissue evidence="4">Leaf</tissue>
    </source>
</reference>
<gene>
    <name evidence="4" type="ORF">POM88_018507</name>
</gene>
<dbReference type="Proteomes" id="UP001237642">
    <property type="component" value="Unassembled WGS sequence"/>
</dbReference>
<evidence type="ECO:0000313" key="4">
    <source>
        <dbReference type="EMBL" id="KAK1390329.1"/>
    </source>
</evidence>
<comment type="subcellular location">
    <subcellularLocation>
        <location evidence="1">Membrane</location>
    </subcellularLocation>
</comment>
<name>A0AAD8ISM9_9APIA</name>
<protein>
    <submittedName>
        <fullName evidence="4">Late embryogenesis abundant protein-like</fullName>
    </submittedName>
</protein>
<sequence>MPSQDQPSRPRRSLTRIILFVVVLIIAHAIMIVILEMTIFKVRTPKYRFDSVSLTDVNTNSTSSTSSSLRMKLNAQATIKNKNFGPYKYYDCYLTIFYRGKSVGEVVVKEAKVKTLSIKKLTLSVNVTYSESAVSGKSNLKSDISSGALIMSSKSEMRGRVKLLKIIPKDRQPKMQCTMSINLAQKVVRDLKCD</sequence>
<dbReference type="GO" id="GO:0016020">
    <property type="term" value="C:membrane"/>
    <property type="evidence" value="ECO:0007669"/>
    <property type="project" value="UniProtKB-SubCell"/>
</dbReference>
<organism evidence="4 5">
    <name type="scientific">Heracleum sosnowskyi</name>
    <dbReference type="NCBI Taxonomy" id="360622"/>
    <lineage>
        <taxon>Eukaryota</taxon>
        <taxon>Viridiplantae</taxon>
        <taxon>Streptophyta</taxon>
        <taxon>Embryophyta</taxon>
        <taxon>Tracheophyta</taxon>
        <taxon>Spermatophyta</taxon>
        <taxon>Magnoliopsida</taxon>
        <taxon>eudicotyledons</taxon>
        <taxon>Gunneridae</taxon>
        <taxon>Pentapetalae</taxon>
        <taxon>asterids</taxon>
        <taxon>campanulids</taxon>
        <taxon>Apiales</taxon>
        <taxon>Apiaceae</taxon>
        <taxon>Apioideae</taxon>
        <taxon>apioid superclade</taxon>
        <taxon>Tordylieae</taxon>
        <taxon>Tordyliinae</taxon>
        <taxon>Heracleum</taxon>
    </lineage>
</organism>
<comment type="caution">
    <text evidence="4">The sequence shown here is derived from an EMBL/GenBank/DDBJ whole genome shotgun (WGS) entry which is preliminary data.</text>
</comment>
<evidence type="ECO:0000256" key="3">
    <source>
        <dbReference type="SAM" id="Phobius"/>
    </source>
</evidence>
<dbReference type="EMBL" id="JAUIZM010000004">
    <property type="protein sequence ID" value="KAK1390329.1"/>
    <property type="molecule type" value="Genomic_DNA"/>
</dbReference>
<evidence type="ECO:0000256" key="2">
    <source>
        <dbReference type="ARBA" id="ARBA00023136"/>
    </source>
</evidence>
<reference evidence="4" key="2">
    <citation type="submission" date="2023-05" db="EMBL/GenBank/DDBJ databases">
        <authorList>
            <person name="Schelkunov M.I."/>
        </authorList>
    </citation>
    <scope>NUCLEOTIDE SEQUENCE</scope>
    <source>
        <strain evidence="4">Hsosn_3</strain>
        <tissue evidence="4">Leaf</tissue>
    </source>
</reference>
<evidence type="ECO:0000256" key="1">
    <source>
        <dbReference type="ARBA" id="ARBA00004370"/>
    </source>
</evidence>
<dbReference type="GO" id="GO:0098542">
    <property type="term" value="P:defense response to other organism"/>
    <property type="evidence" value="ECO:0007669"/>
    <property type="project" value="InterPro"/>
</dbReference>
<proteinExistence type="predicted"/>
<feature type="transmembrane region" description="Helical" evidence="3">
    <location>
        <begin position="17"/>
        <end position="40"/>
    </location>
</feature>
<dbReference type="Gene3D" id="2.60.40.1820">
    <property type="match status" value="1"/>
</dbReference>
<keyword evidence="5" id="KW-1185">Reference proteome</keyword>